<comment type="caution">
    <text evidence="2">The sequence shown here is derived from an EMBL/GenBank/DDBJ whole genome shotgun (WGS) entry which is preliminary data.</text>
</comment>
<name>A0A9P9J034_9PLEO</name>
<dbReference type="Proteomes" id="UP000700596">
    <property type="component" value="Unassembled WGS sequence"/>
</dbReference>
<proteinExistence type="predicted"/>
<evidence type="ECO:0000313" key="2">
    <source>
        <dbReference type="EMBL" id="KAH7138481.1"/>
    </source>
</evidence>
<feature type="compositionally biased region" description="Basic residues" evidence="1">
    <location>
        <begin position="148"/>
        <end position="159"/>
    </location>
</feature>
<protein>
    <submittedName>
        <fullName evidence="2">Uncharacterized protein</fullName>
    </submittedName>
</protein>
<reference evidence="2" key="1">
    <citation type="journal article" date="2021" name="Nat. Commun.">
        <title>Genetic determinants of endophytism in the Arabidopsis root mycobiome.</title>
        <authorList>
            <person name="Mesny F."/>
            <person name="Miyauchi S."/>
            <person name="Thiergart T."/>
            <person name="Pickel B."/>
            <person name="Atanasova L."/>
            <person name="Karlsson M."/>
            <person name="Huettel B."/>
            <person name="Barry K.W."/>
            <person name="Haridas S."/>
            <person name="Chen C."/>
            <person name="Bauer D."/>
            <person name="Andreopoulos W."/>
            <person name="Pangilinan J."/>
            <person name="LaButti K."/>
            <person name="Riley R."/>
            <person name="Lipzen A."/>
            <person name="Clum A."/>
            <person name="Drula E."/>
            <person name="Henrissat B."/>
            <person name="Kohler A."/>
            <person name="Grigoriev I.V."/>
            <person name="Martin F.M."/>
            <person name="Hacquard S."/>
        </authorList>
    </citation>
    <scope>NUCLEOTIDE SEQUENCE</scope>
    <source>
        <strain evidence="2">MPI-CAGE-CH-0243</strain>
    </source>
</reference>
<dbReference type="EMBL" id="JAGMWT010000001">
    <property type="protein sequence ID" value="KAH7138481.1"/>
    <property type="molecule type" value="Genomic_DNA"/>
</dbReference>
<dbReference type="AlphaFoldDB" id="A0A9P9J034"/>
<evidence type="ECO:0000256" key="1">
    <source>
        <dbReference type="SAM" id="MobiDB-lite"/>
    </source>
</evidence>
<sequence length="175" mass="18866">MYRSVSRIGPRLFVFLGIPGSGLPLSADVNPPQTSGQLPTLACGTYPLQPLQPPGHRDSRYMTCSHAHDAHDAGTHSPKLQTITIPPPIAPLPPPKHFPIDRCCSVHRTNRACIGSSRLYARQEKPSSAGPVPVLSHSRLIETGPTSRCRHCSHGRHGGPRLPPSQKPLPAGVER</sequence>
<organism evidence="2 3">
    <name type="scientific">Dendryphion nanum</name>
    <dbReference type="NCBI Taxonomy" id="256645"/>
    <lineage>
        <taxon>Eukaryota</taxon>
        <taxon>Fungi</taxon>
        <taxon>Dikarya</taxon>
        <taxon>Ascomycota</taxon>
        <taxon>Pezizomycotina</taxon>
        <taxon>Dothideomycetes</taxon>
        <taxon>Pleosporomycetidae</taxon>
        <taxon>Pleosporales</taxon>
        <taxon>Torulaceae</taxon>
        <taxon>Dendryphion</taxon>
    </lineage>
</organism>
<evidence type="ECO:0000313" key="3">
    <source>
        <dbReference type="Proteomes" id="UP000700596"/>
    </source>
</evidence>
<accession>A0A9P9J034</accession>
<feature type="region of interest" description="Disordered" evidence="1">
    <location>
        <begin position="145"/>
        <end position="175"/>
    </location>
</feature>
<keyword evidence="3" id="KW-1185">Reference proteome</keyword>
<gene>
    <name evidence="2" type="ORF">B0J11DRAFT_16424</name>
</gene>